<dbReference type="GO" id="GO:0030247">
    <property type="term" value="F:polysaccharide binding"/>
    <property type="evidence" value="ECO:0007669"/>
    <property type="project" value="InterPro"/>
</dbReference>
<dbReference type="PANTHER" id="PTHR27005">
    <property type="entry name" value="WALL-ASSOCIATED RECEPTOR KINASE-LIKE 21"/>
    <property type="match status" value="1"/>
</dbReference>
<evidence type="ECO:0000256" key="3">
    <source>
        <dbReference type="ARBA" id="ARBA00022536"/>
    </source>
</evidence>
<dbReference type="Proteomes" id="UP001164929">
    <property type="component" value="Chromosome 3"/>
</dbReference>
<dbReference type="InterPro" id="IPR001245">
    <property type="entry name" value="Ser-Thr/Tyr_kinase_cat_dom"/>
</dbReference>
<evidence type="ECO:0000256" key="19">
    <source>
        <dbReference type="SAM" id="Phobius"/>
    </source>
</evidence>
<keyword evidence="12 19" id="KW-1133">Transmembrane helix</keyword>
<organism evidence="22 23">
    <name type="scientific">Populus alba x Populus x berolinensis</name>
    <dbReference type="NCBI Taxonomy" id="444605"/>
    <lineage>
        <taxon>Eukaryota</taxon>
        <taxon>Viridiplantae</taxon>
        <taxon>Streptophyta</taxon>
        <taxon>Embryophyta</taxon>
        <taxon>Tracheophyta</taxon>
        <taxon>Spermatophyta</taxon>
        <taxon>Magnoliopsida</taxon>
        <taxon>eudicotyledons</taxon>
        <taxon>Gunneridae</taxon>
        <taxon>Pentapetalae</taxon>
        <taxon>rosids</taxon>
        <taxon>fabids</taxon>
        <taxon>Malpighiales</taxon>
        <taxon>Salicaceae</taxon>
        <taxon>Saliceae</taxon>
        <taxon>Populus</taxon>
    </lineage>
</organism>
<feature type="domain" description="Protein kinase" evidence="21">
    <location>
        <begin position="395"/>
        <end position="669"/>
    </location>
</feature>
<keyword evidence="11" id="KW-0067">ATP-binding</keyword>
<keyword evidence="8" id="KW-0677">Repeat</keyword>
<evidence type="ECO:0000256" key="8">
    <source>
        <dbReference type="ARBA" id="ARBA00022737"/>
    </source>
</evidence>
<dbReference type="Pfam" id="PF13947">
    <property type="entry name" value="GUB_WAK_bind"/>
    <property type="match status" value="1"/>
</dbReference>
<dbReference type="CDD" id="cd14066">
    <property type="entry name" value="STKc_IRAK"/>
    <property type="match status" value="1"/>
</dbReference>
<evidence type="ECO:0000313" key="22">
    <source>
        <dbReference type="EMBL" id="KAJ7004879.1"/>
    </source>
</evidence>
<keyword evidence="13 19" id="KW-0472">Membrane</keyword>
<dbReference type="Pfam" id="PF07714">
    <property type="entry name" value="PK_Tyr_Ser-Thr"/>
    <property type="match status" value="1"/>
</dbReference>
<comment type="catalytic activity">
    <reaction evidence="17">
        <text>L-threonyl-[protein] + ATP = O-phospho-L-threonyl-[protein] + ADP + H(+)</text>
        <dbReference type="Rhea" id="RHEA:46608"/>
        <dbReference type="Rhea" id="RHEA-COMP:11060"/>
        <dbReference type="Rhea" id="RHEA-COMP:11605"/>
        <dbReference type="ChEBI" id="CHEBI:15378"/>
        <dbReference type="ChEBI" id="CHEBI:30013"/>
        <dbReference type="ChEBI" id="CHEBI:30616"/>
        <dbReference type="ChEBI" id="CHEBI:61977"/>
        <dbReference type="ChEBI" id="CHEBI:456216"/>
    </reaction>
</comment>
<dbReference type="InterPro" id="IPR049883">
    <property type="entry name" value="NOTCH1_EGF-like"/>
</dbReference>
<keyword evidence="23" id="KW-1185">Reference proteome</keyword>
<evidence type="ECO:0000256" key="17">
    <source>
        <dbReference type="ARBA" id="ARBA00047951"/>
    </source>
</evidence>
<comment type="catalytic activity">
    <reaction evidence="16">
        <text>L-seryl-[protein] + ATP = O-phospho-L-seryl-[protein] + ADP + H(+)</text>
        <dbReference type="Rhea" id="RHEA:17989"/>
        <dbReference type="Rhea" id="RHEA-COMP:9863"/>
        <dbReference type="Rhea" id="RHEA-COMP:11604"/>
        <dbReference type="ChEBI" id="CHEBI:15378"/>
        <dbReference type="ChEBI" id="CHEBI:29999"/>
        <dbReference type="ChEBI" id="CHEBI:30616"/>
        <dbReference type="ChEBI" id="CHEBI:83421"/>
        <dbReference type="ChEBI" id="CHEBI:456216"/>
    </reaction>
</comment>
<dbReference type="SMART" id="SM00220">
    <property type="entry name" value="S_TKc"/>
    <property type="match status" value="1"/>
</dbReference>
<dbReference type="InterPro" id="IPR000719">
    <property type="entry name" value="Prot_kinase_dom"/>
</dbReference>
<keyword evidence="14" id="KW-1015">Disulfide bond</keyword>
<keyword evidence="3" id="KW-0245">EGF-like domain</keyword>
<evidence type="ECO:0000256" key="20">
    <source>
        <dbReference type="SAM" id="SignalP"/>
    </source>
</evidence>
<protein>
    <recommendedName>
        <fullName evidence="21">Protein kinase domain-containing protein</fullName>
    </recommendedName>
</protein>
<dbReference type="FunFam" id="1.10.510.10:FF:000084">
    <property type="entry name" value="Wall-associated receptor kinase 2"/>
    <property type="match status" value="1"/>
</dbReference>
<dbReference type="Pfam" id="PF07645">
    <property type="entry name" value="EGF_CA"/>
    <property type="match status" value="1"/>
</dbReference>
<dbReference type="PANTHER" id="PTHR27005:SF335">
    <property type="entry name" value="PROTEIN KINASE DOMAIN-CONTAINING PROTEIN"/>
    <property type="match status" value="1"/>
</dbReference>
<comment type="subcellular location">
    <subcellularLocation>
        <location evidence="1">Membrane</location>
        <topology evidence="1">Single-pass type I membrane protein</topology>
    </subcellularLocation>
</comment>
<sequence length="714" mass="79834">MQVVKLVSHVSFLLLMLMFQPALARAPAGLAKPNCPDHCGNISIPYPFGIGKDCYMAESYDVECDETSTPPRASLRSIKMDLVNITLEGGAVVKGPVISVDSLRRQEVLPLNLEGTPFFTPHITNYFIAVGCNTRASLWTKNGTTEHVGCDSICSNGTSISNIQLTGNSICKDCCQGMSWPPSLQVFNSTFELIDAKQGSDGRKLAFLADQYWFDDKIWSPQEINKLSSTVPMSLAWILNTNSWKYNEDTMDNYCEVWELNSTTKITSGRCSCSEGYEGNPYLQCRDIDECKDRNNTCHGLTRCVNTKGSYKCKLHPLLLTLLVIGLALGVLFLLIGAWWMSKLIKRRRCIQLKKKFFKRNGGLLLQQQLSSSDGSVRKTKVFSSNELEKATDFFNENRILGHGGQGTVYKGMLADGTIVAVKKSTIVDEDKLEEFINEVVILSQINHRNVVRLLGCCLETDVPLLVYEFIPNGTLFQYLHEQNEDFTLSWELRLRIASEAAGAISYLHSTASIPIYHRDIKSTNILLDEKYRAKVSDFGTSRSVSIDQTHLTTKVQGTFGYLDPEYFQTSQLTEKSDVYSFGVVLVELLSGKKTIFLSHSLETMSLAKHFIDFMEDGRLFDIIDAQVKGDCIEEEAIVIANLAKRCLHLNGKNRPTMREVAMELEGILLSRNGINIQQIIEVDNSSRSISSSSFEIGIDLPLDCKPSISSETW</sequence>
<keyword evidence="5" id="KW-0808">Transferase</keyword>
<name>A0AAD6R9J0_9ROSI</name>
<evidence type="ECO:0000256" key="15">
    <source>
        <dbReference type="ARBA" id="ARBA00023180"/>
    </source>
</evidence>
<proteinExistence type="predicted"/>
<dbReference type="Gene3D" id="3.30.200.20">
    <property type="entry name" value="Phosphorylase Kinase, domain 1"/>
    <property type="match status" value="1"/>
</dbReference>
<gene>
    <name evidence="22" type="ORF">NC653_009652</name>
</gene>
<evidence type="ECO:0000256" key="9">
    <source>
        <dbReference type="ARBA" id="ARBA00022741"/>
    </source>
</evidence>
<reference evidence="22" key="1">
    <citation type="journal article" date="2023" name="Mol. Ecol. Resour.">
        <title>Chromosome-level genome assembly of a triploid poplar Populus alba 'Berolinensis'.</title>
        <authorList>
            <person name="Chen S."/>
            <person name="Yu Y."/>
            <person name="Wang X."/>
            <person name="Wang S."/>
            <person name="Zhang T."/>
            <person name="Zhou Y."/>
            <person name="He R."/>
            <person name="Meng N."/>
            <person name="Wang Y."/>
            <person name="Liu W."/>
            <person name="Liu Z."/>
            <person name="Liu J."/>
            <person name="Guo Q."/>
            <person name="Huang H."/>
            <person name="Sederoff R.R."/>
            <person name="Wang G."/>
            <person name="Qu G."/>
            <person name="Chen S."/>
        </authorList>
    </citation>
    <scope>NUCLEOTIDE SEQUENCE</scope>
    <source>
        <strain evidence="22">SC-2020</strain>
    </source>
</reference>
<dbReference type="SUPFAM" id="SSF56112">
    <property type="entry name" value="Protein kinase-like (PK-like)"/>
    <property type="match status" value="1"/>
</dbReference>
<dbReference type="AlphaFoldDB" id="A0AAD6R9J0"/>
<evidence type="ECO:0000256" key="16">
    <source>
        <dbReference type="ARBA" id="ARBA00047558"/>
    </source>
</evidence>
<dbReference type="PROSITE" id="PS50011">
    <property type="entry name" value="PROTEIN_KINASE_DOM"/>
    <property type="match status" value="1"/>
</dbReference>
<dbReference type="Gene3D" id="1.10.510.10">
    <property type="entry name" value="Transferase(Phosphotransferase) domain 1"/>
    <property type="match status" value="1"/>
</dbReference>
<evidence type="ECO:0000256" key="2">
    <source>
        <dbReference type="ARBA" id="ARBA00022527"/>
    </source>
</evidence>
<dbReference type="InterPro" id="IPR011009">
    <property type="entry name" value="Kinase-like_dom_sf"/>
</dbReference>
<feature type="transmembrane region" description="Helical" evidence="19">
    <location>
        <begin position="318"/>
        <end position="341"/>
    </location>
</feature>
<evidence type="ECO:0000256" key="7">
    <source>
        <dbReference type="ARBA" id="ARBA00022729"/>
    </source>
</evidence>
<evidence type="ECO:0000313" key="23">
    <source>
        <dbReference type="Proteomes" id="UP001164929"/>
    </source>
</evidence>
<dbReference type="FunFam" id="3.30.200.20:FF:000043">
    <property type="entry name" value="Wall-associated receptor kinase 2"/>
    <property type="match status" value="1"/>
</dbReference>
<keyword evidence="6 19" id="KW-0812">Transmembrane</keyword>
<dbReference type="GO" id="GO:0007166">
    <property type="term" value="P:cell surface receptor signaling pathway"/>
    <property type="evidence" value="ECO:0007669"/>
    <property type="project" value="InterPro"/>
</dbReference>
<evidence type="ECO:0000256" key="10">
    <source>
        <dbReference type="ARBA" id="ARBA00022777"/>
    </source>
</evidence>
<dbReference type="FunFam" id="2.10.25.10:FF:000038">
    <property type="entry name" value="Fibrillin 2"/>
    <property type="match status" value="1"/>
</dbReference>
<evidence type="ECO:0000256" key="13">
    <source>
        <dbReference type="ARBA" id="ARBA00023136"/>
    </source>
</evidence>
<feature type="chain" id="PRO_5041996738" description="Protein kinase domain-containing protein" evidence="20">
    <location>
        <begin position="25"/>
        <end position="714"/>
    </location>
</feature>
<keyword evidence="9" id="KW-0547">Nucleotide-binding</keyword>
<keyword evidence="7 20" id="KW-0732">Signal</keyword>
<accession>A0AAD6R9J0</accession>
<dbReference type="Gene3D" id="2.10.25.10">
    <property type="entry name" value="Laminin"/>
    <property type="match status" value="1"/>
</dbReference>
<evidence type="ECO:0000256" key="5">
    <source>
        <dbReference type="ARBA" id="ARBA00022679"/>
    </source>
</evidence>
<evidence type="ECO:0000256" key="11">
    <source>
        <dbReference type="ARBA" id="ARBA00022840"/>
    </source>
</evidence>
<comment type="function">
    <text evidence="18">Serine/threonine-protein kinase that may function as a signaling receptor of extracellular matrix component. Binding to pectin may have significance in the control of cell expansion, morphogenesis and development.</text>
</comment>
<dbReference type="GO" id="GO:0004674">
    <property type="term" value="F:protein serine/threonine kinase activity"/>
    <property type="evidence" value="ECO:0007669"/>
    <property type="project" value="UniProtKB-KW"/>
</dbReference>
<evidence type="ECO:0000256" key="6">
    <source>
        <dbReference type="ARBA" id="ARBA00022692"/>
    </source>
</evidence>
<evidence type="ECO:0000256" key="14">
    <source>
        <dbReference type="ARBA" id="ARBA00023157"/>
    </source>
</evidence>
<dbReference type="GO" id="GO:0005524">
    <property type="term" value="F:ATP binding"/>
    <property type="evidence" value="ECO:0007669"/>
    <property type="project" value="UniProtKB-KW"/>
</dbReference>
<dbReference type="EMBL" id="JAQIZT010000003">
    <property type="protein sequence ID" value="KAJ7004879.1"/>
    <property type="molecule type" value="Genomic_DNA"/>
</dbReference>
<dbReference type="GO" id="GO:0005886">
    <property type="term" value="C:plasma membrane"/>
    <property type="evidence" value="ECO:0007669"/>
    <property type="project" value="TreeGrafter"/>
</dbReference>
<evidence type="ECO:0000256" key="12">
    <source>
        <dbReference type="ARBA" id="ARBA00022989"/>
    </source>
</evidence>
<keyword evidence="4" id="KW-0597">Phosphoprotein</keyword>
<dbReference type="CDD" id="cd00054">
    <property type="entry name" value="EGF_CA"/>
    <property type="match status" value="1"/>
</dbReference>
<evidence type="ECO:0000256" key="18">
    <source>
        <dbReference type="ARBA" id="ARBA00058961"/>
    </source>
</evidence>
<dbReference type="PROSITE" id="PS01187">
    <property type="entry name" value="EGF_CA"/>
    <property type="match status" value="1"/>
</dbReference>
<dbReference type="PROSITE" id="PS00108">
    <property type="entry name" value="PROTEIN_KINASE_ST"/>
    <property type="match status" value="1"/>
</dbReference>
<comment type="caution">
    <text evidence="22">The sequence shown here is derived from an EMBL/GenBank/DDBJ whole genome shotgun (WGS) entry which is preliminary data.</text>
</comment>
<keyword evidence="10" id="KW-0418">Kinase</keyword>
<dbReference type="InterPro" id="IPR008271">
    <property type="entry name" value="Ser/Thr_kinase_AS"/>
</dbReference>
<evidence type="ECO:0000256" key="4">
    <source>
        <dbReference type="ARBA" id="ARBA00022553"/>
    </source>
</evidence>
<dbReference type="InterPro" id="IPR025287">
    <property type="entry name" value="WAK_GUB"/>
</dbReference>
<feature type="signal peptide" evidence="20">
    <location>
        <begin position="1"/>
        <end position="24"/>
    </location>
</feature>
<keyword evidence="2" id="KW-0723">Serine/threonine-protein kinase</keyword>
<dbReference type="InterPro" id="IPR018097">
    <property type="entry name" value="EGF_Ca-bd_CS"/>
</dbReference>
<keyword evidence="15" id="KW-0325">Glycoprotein</keyword>
<dbReference type="GO" id="GO:0005509">
    <property type="term" value="F:calcium ion binding"/>
    <property type="evidence" value="ECO:0007669"/>
    <property type="project" value="InterPro"/>
</dbReference>
<evidence type="ECO:0000259" key="21">
    <source>
        <dbReference type="PROSITE" id="PS50011"/>
    </source>
</evidence>
<dbReference type="InterPro" id="IPR045274">
    <property type="entry name" value="WAK-like"/>
</dbReference>
<evidence type="ECO:0000256" key="1">
    <source>
        <dbReference type="ARBA" id="ARBA00004479"/>
    </source>
</evidence>